<feature type="non-terminal residue" evidence="1">
    <location>
        <position position="1"/>
    </location>
</feature>
<feature type="non-terminal residue" evidence="1">
    <location>
        <position position="106"/>
    </location>
</feature>
<sequence length="106" mass="12086">SDASFLFAKALGKLDALRYLLAVLDHAPYKEKLGEKNVHYLVKASLCILHNVAKVPYNRPFLRQDNGVQKIAYYTRVDDELLKVVSIMLLGYIIDEDESELIMDQS</sequence>
<dbReference type="Proteomes" id="UP000824540">
    <property type="component" value="Unassembled WGS sequence"/>
</dbReference>
<reference evidence="1" key="1">
    <citation type="thesis" date="2021" institute="BYU ScholarsArchive" country="Provo, UT, USA">
        <title>Applications of and Algorithms for Genome Assembly and Genomic Analyses with an Emphasis on Marine Teleosts.</title>
        <authorList>
            <person name="Pickett B.D."/>
        </authorList>
    </citation>
    <scope>NUCLEOTIDE SEQUENCE</scope>
    <source>
        <strain evidence="1">HI-2016</strain>
    </source>
</reference>
<proteinExistence type="predicted"/>
<dbReference type="EMBL" id="JAFBMS010000005">
    <property type="protein sequence ID" value="KAG9352215.1"/>
    <property type="molecule type" value="Genomic_DNA"/>
</dbReference>
<dbReference type="SUPFAM" id="SSF48371">
    <property type="entry name" value="ARM repeat"/>
    <property type="match status" value="1"/>
</dbReference>
<evidence type="ECO:0000313" key="1">
    <source>
        <dbReference type="EMBL" id="KAG9352215.1"/>
    </source>
</evidence>
<comment type="caution">
    <text evidence="1">The sequence shown here is derived from an EMBL/GenBank/DDBJ whole genome shotgun (WGS) entry which is preliminary data.</text>
</comment>
<keyword evidence="2" id="KW-1185">Reference proteome</keyword>
<protein>
    <submittedName>
        <fullName evidence="1">Uncharacterized protein</fullName>
    </submittedName>
</protein>
<name>A0A8T2PI79_9TELE</name>
<dbReference type="OrthoDB" id="2148946at2759"/>
<accession>A0A8T2PI79</accession>
<organism evidence="1 2">
    <name type="scientific">Albula glossodonta</name>
    <name type="common">roundjaw bonefish</name>
    <dbReference type="NCBI Taxonomy" id="121402"/>
    <lineage>
        <taxon>Eukaryota</taxon>
        <taxon>Metazoa</taxon>
        <taxon>Chordata</taxon>
        <taxon>Craniata</taxon>
        <taxon>Vertebrata</taxon>
        <taxon>Euteleostomi</taxon>
        <taxon>Actinopterygii</taxon>
        <taxon>Neopterygii</taxon>
        <taxon>Teleostei</taxon>
        <taxon>Albuliformes</taxon>
        <taxon>Albulidae</taxon>
        <taxon>Albula</taxon>
    </lineage>
</organism>
<gene>
    <name evidence="1" type="ORF">JZ751_020628</name>
</gene>
<dbReference type="AlphaFoldDB" id="A0A8T2PI79"/>
<evidence type="ECO:0000313" key="2">
    <source>
        <dbReference type="Proteomes" id="UP000824540"/>
    </source>
</evidence>
<dbReference type="InterPro" id="IPR016024">
    <property type="entry name" value="ARM-type_fold"/>
</dbReference>